<dbReference type="InterPro" id="IPR051270">
    <property type="entry name" value="Tyrosine-tRNA_ligase_regulator"/>
</dbReference>
<evidence type="ECO:0000259" key="3">
    <source>
        <dbReference type="PROSITE" id="PS50886"/>
    </source>
</evidence>
<dbReference type="InterPro" id="IPR002547">
    <property type="entry name" value="tRNA-bd_dom"/>
</dbReference>
<dbReference type="SUPFAM" id="SSF50249">
    <property type="entry name" value="Nucleic acid-binding proteins"/>
    <property type="match status" value="1"/>
</dbReference>
<dbReference type="InterPro" id="IPR012340">
    <property type="entry name" value="NA-bd_OB-fold"/>
</dbReference>
<evidence type="ECO:0000256" key="2">
    <source>
        <dbReference type="ARBA" id="ARBA00022884"/>
    </source>
</evidence>
<dbReference type="EMBL" id="VSSQ01144800">
    <property type="protein sequence ID" value="MPN64235.1"/>
    <property type="molecule type" value="Genomic_DNA"/>
</dbReference>
<comment type="caution">
    <text evidence="4">The sequence shown here is derived from an EMBL/GenBank/DDBJ whole genome shotgun (WGS) entry which is preliminary data.</text>
</comment>
<dbReference type="PANTHER" id="PTHR11586">
    <property type="entry name" value="TRNA-AMINOACYLATION COFACTOR ARC1 FAMILY MEMBER"/>
    <property type="match status" value="1"/>
</dbReference>
<sequence length="95" mass="10516">MGEVIASSVVENSKKLLRNVIRIGEEERVVFSGIKEWYTPEEMVGKRVVVAYNLKPRKMMGEMSYGMILCADDGNGNLSLLTTEKKDFPSGSGIS</sequence>
<name>A0A645JKN9_9ZZZZ</name>
<dbReference type="PANTHER" id="PTHR11586:SF37">
    <property type="entry name" value="TRNA-BINDING DOMAIN-CONTAINING PROTEIN"/>
    <property type="match status" value="1"/>
</dbReference>
<dbReference type="PROSITE" id="PS50886">
    <property type="entry name" value="TRBD"/>
    <property type="match status" value="1"/>
</dbReference>
<dbReference type="Pfam" id="PF01588">
    <property type="entry name" value="tRNA_bind"/>
    <property type="match status" value="1"/>
</dbReference>
<dbReference type="GO" id="GO:0004825">
    <property type="term" value="F:methionine-tRNA ligase activity"/>
    <property type="evidence" value="ECO:0007669"/>
    <property type="project" value="UniProtKB-EC"/>
</dbReference>
<evidence type="ECO:0000256" key="1">
    <source>
        <dbReference type="ARBA" id="ARBA00022555"/>
    </source>
</evidence>
<accession>A0A645JKN9</accession>
<dbReference type="Gene3D" id="2.40.50.140">
    <property type="entry name" value="Nucleic acid-binding proteins"/>
    <property type="match status" value="1"/>
</dbReference>
<gene>
    <name evidence="4" type="primary">metG_67</name>
    <name evidence="4" type="ORF">SDC9_212006</name>
</gene>
<evidence type="ECO:0000313" key="4">
    <source>
        <dbReference type="EMBL" id="MPN64235.1"/>
    </source>
</evidence>
<reference evidence="4" key="1">
    <citation type="submission" date="2019-08" db="EMBL/GenBank/DDBJ databases">
        <authorList>
            <person name="Kucharzyk K."/>
            <person name="Murdoch R.W."/>
            <person name="Higgins S."/>
            <person name="Loffler F."/>
        </authorList>
    </citation>
    <scope>NUCLEOTIDE SEQUENCE</scope>
</reference>
<keyword evidence="4" id="KW-0436">Ligase</keyword>
<dbReference type="EC" id="6.1.1.10" evidence="4"/>
<protein>
    <submittedName>
        <fullName evidence="4">Methionine--tRNA ligase</fullName>
        <ecNumber evidence="4">6.1.1.10</ecNumber>
    </submittedName>
</protein>
<organism evidence="4">
    <name type="scientific">bioreactor metagenome</name>
    <dbReference type="NCBI Taxonomy" id="1076179"/>
    <lineage>
        <taxon>unclassified sequences</taxon>
        <taxon>metagenomes</taxon>
        <taxon>ecological metagenomes</taxon>
    </lineage>
</organism>
<feature type="domain" description="TRNA-binding" evidence="3">
    <location>
        <begin position="1"/>
        <end position="95"/>
    </location>
</feature>
<keyword evidence="2" id="KW-0694">RNA-binding</keyword>
<dbReference type="AlphaFoldDB" id="A0A645JKN9"/>
<keyword evidence="1" id="KW-0820">tRNA-binding</keyword>
<dbReference type="GO" id="GO:0000049">
    <property type="term" value="F:tRNA binding"/>
    <property type="evidence" value="ECO:0007669"/>
    <property type="project" value="UniProtKB-KW"/>
</dbReference>
<proteinExistence type="predicted"/>